<dbReference type="Proteomes" id="UP000243053">
    <property type="component" value="Unassembled WGS sequence"/>
</dbReference>
<comment type="caution">
    <text evidence="3">The sequence shown here is derived from an EMBL/GenBank/DDBJ whole genome shotgun (WGS) entry which is preliminary data.</text>
</comment>
<feature type="domain" description="Alginate export" evidence="2">
    <location>
        <begin position="101"/>
        <end position="176"/>
    </location>
</feature>
<sequence>MKTVVNKFTLSLISAAILAVPTAFAGETEHGNSITEALSESTVKVNLRARYEGVDQDGVDKKAAALTLKSRITVNTGSYSNFSLGLEVDKVDALVDDYNSTQNGNTEYPVVADPQSTDVNQAFIKYANSGFSAVVGRQRVLHNNQRFVGGVGWRQNEQTYDGVRAQYKADAFLADYSYIQNINDIKGGNVKGDFHLINAKYNINKSHKVAGFAYLLDYDAVANYKNSSSTVGALYNGKFGKFLVNASLASQSDNGDNPMSYSAMYINAEAGYNFGAVTVLGGYELLGSDDGKVAFNTPLATKHKFNGWADKFLGTPKEGLQDIYLTAKGKVSGVKWAATYHDFSSDEGSIDFGNELDLVATYQINKNYGVLVKAANYSEGDSGIAPTDTNKLWVQMTAKF</sequence>
<dbReference type="AlphaFoldDB" id="A0A1Y5E8E5"/>
<reference evidence="4" key="1">
    <citation type="journal article" date="2017" name="Proc. Natl. Acad. Sci. U.S.A.">
        <title>Simulation of Deepwater Horizon oil plume reveals substrate specialization within a complex community of hydrocarbon degraders.</title>
        <authorList>
            <person name="Hu P."/>
            <person name="Dubinsky E.A."/>
            <person name="Probst A.J."/>
            <person name="Wang J."/>
            <person name="Sieber C.M.K."/>
            <person name="Tom L.M."/>
            <person name="Gardinali P."/>
            <person name="Banfield J.F."/>
            <person name="Atlas R.M."/>
            <person name="Andersen G.L."/>
        </authorList>
    </citation>
    <scope>NUCLEOTIDE SEQUENCE [LARGE SCALE GENOMIC DNA]</scope>
</reference>
<evidence type="ECO:0000313" key="4">
    <source>
        <dbReference type="Proteomes" id="UP000243053"/>
    </source>
</evidence>
<feature type="chain" id="PRO_5013051318" description="Alginate export domain-containing protein" evidence="1">
    <location>
        <begin position="26"/>
        <end position="400"/>
    </location>
</feature>
<dbReference type="EMBL" id="MAAF01000075">
    <property type="protein sequence ID" value="OUR79011.1"/>
    <property type="molecule type" value="Genomic_DNA"/>
</dbReference>
<dbReference type="Pfam" id="PF13372">
    <property type="entry name" value="Alginate_exp"/>
    <property type="match status" value="1"/>
</dbReference>
<name>A0A1Y5E8E5_COLPS</name>
<evidence type="ECO:0000256" key="1">
    <source>
        <dbReference type="SAM" id="SignalP"/>
    </source>
</evidence>
<feature type="signal peptide" evidence="1">
    <location>
        <begin position="1"/>
        <end position="25"/>
    </location>
</feature>
<keyword evidence="1" id="KW-0732">Signal</keyword>
<evidence type="ECO:0000313" key="3">
    <source>
        <dbReference type="EMBL" id="OUR79011.1"/>
    </source>
</evidence>
<proteinExistence type="predicted"/>
<accession>A0A1Y5E8E5</accession>
<dbReference type="InterPro" id="IPR025388">
    <property type="entry name" value="Alginate_export_dom"/>
</dbReference>
<organism evidence="3 4">
    <name type="scientific">Colwellia psychrerythraea</name>
    <name type="common">Vibrio psychroerythus</name>
    <dbReference type="NCBI Taxonomy" id="28229"/>
    <lineage>
        <taxon>Bacteria</taxon>
        <taxon>Pseudomonadati</taxon>
        <taxon>Pseudomonadota</taxon>
        <taxon>Gammaproteobacteria</taxon>
        <taxon>Alteromonadales</taxon>
        <taxon>Colwelliaceae</taxon>
        <taxon>Colwellia</taxon>
    </lineage>
</organism>
<evidence type="ECO:0000259" key="2">
    <source>
        <dbReference type="Pfam" id="PF13372"/>
    </source>
</evidence>
<gene>
    <name evidence="3" type="ORF">A9Q75_12690</name>
</gene>
<protein>
    <recommendedName>
        <fullName evidence="2">Alginate export domain-containing protein</fullName>
    </recommendedName>
</protein>